<organism evidence="2 3">
    <name type="scientific">Meripilus lineatus</name>
    <dbReference type="NCBI Taxonomy" id="2056292"/>
    <lineage>
        <taxon>Eukaryota</taxon>
        <taxon>Fungi</taxon>
        <taxon>Dikarya</taxon>
        <taxon>Basidiomycota</taxon>
        <taxon>Agaricomycotina</taxon>
        <taxon>Agaricomycetes</taxon>
        <taxon>Polyporales</taxon>
        <taxon>Meripilaceae</taxon>
        <taxon>Meripilus</taxon>
    </lineage>
</organism>
<evidence type="ECO:0000256" key="1">
    <source>
        <dbReference type="SAM" id="MobiDB-lite"/>
    </source>
</evidence>
<keyword evidence="3" id="KW-1185">Reference proteome</keyword>
<protein>
    <submittedName>
        <fullName evidence="2">Uncharacterized protein</fullName>
    </submittedName>
</protein>
<dbReference type="Proteomes" id="UP001212997">
    <property type="component" value="Unassembled WGS sequence"/>
</dbReference>
<name>A0AAD5V098_9APHY</name>
<dbReference type="AlphaFoldDB" id="A0AAD5V098"/>
<dbReference type="InterPro" id="IPR036866">
    <property type="entry name" value="RibonucZ/Hydroxyglut_hydro"/>
</dbReference>
<dbReference type="Gene3D" id="3.60.15.10">
    <property type="entry name" value="Ribonuclease Z/Hydroxyacylglutathione hydrolase-like"/>
    <property type="match status" value="1"/>
</dbReference>
<dbReference type="EMBL" id="JANAWD010000500">
    <property type="protein sequence ID" value="KAJ3478573.1"/>
    <property type="molecule type" value="Genomic_DNA"/>
</dbReference>
<feature type="region of interest" description="Disordered" evidence="1">
    <location>
        <begin position="374"/>
        <end position="403"/>
    </location>
</feature>
<evidence type="ECO:0000313" key="3">
    <source>
        <dbReference type="Proteomes" id="UP001212997"/>
    </source>
</evidence>
<proteinExistence type="predicted"/>
<dbReference type="PANTHER" id="PTHR46018:SF2">
    <property type="entry name" value="ZINC PHOSPHODIESTERASE ELAC PROTEIN 1"/>
    <property type="match status" value="1"/>
</dbReference>
<dbReference type="GO" id="GO:0042781">
    <property type="term" value="F:3'-tRNA processing endoribonuclease activity"/>
    <property type="evidence" value="ECO:0007669"/>
    <property type="project" value="TreeGrafter"/>
</dbReference>
<dbReference type="PANTHER" id="PTHR46018">
    <property type="entry name" value="ZINC PHOSPHODIESTERASE ELAC PROTEIN 1"/>
    <property type="match status" value="1"/>
</dbReference>
<dbReference type="SUPFAM" id="SSF56281">
    <property type="entry name" value="Metallo-hydrolase/oxidoreductase"/>
    <property type="match status" value="1"/>
</dbReference>
<gene>
    <name evidence="2" type="ORF">NLI96_g9658</name>
</gene>
<sequence>MGIVPMLRTALGFPRPSMDGSELPKPMRPKVEIYGPRGVRELIRTLMTVTHTRNAECFAVHELLTPGQTSSVLSGAATETVLSTTFKEYEDQSNAAVLHPNELPGSDIYAGPDGFWRNITKVKATRGGWVTVDAGSIVHRDPCLGFIIREHPRTHPRQYHSSMTDPSSFRPNDELTEGRTLVILGDTSDPSALVPLIKSNTKASSTSSSSMSLSSDDEEIVEIPHFPTVSLLIHEATDCYIPPHIDSRGTTGKNRSFASVEMKAQEKGHSTPGMAGAFAKLIGAERLVLNHIGSRFPAPPLPLDHQLHQTIKTFRASCMQEIERQALEAWNPTPSTSRGHGVNKVVAAWDFCHIVIPPNILPARSRTNNITTDVEEVDGSTEGEGNGPASKDNGDGEEATDREMTTGKTLGMAQEHSRFPLSVRIDLYLLTTLFRLLRIPTHSFRFSRPVIDYIPFRVPRRPYCGGAIWRSFVRIPTHPSPLTTHSNDQSRVVRARDGSSRSTLRGIGSLSGKAILNVGSLLLGGVNRINVRRTLNRIAEEIKEYDVSEASCASLLEFQRPGLYPESVRREAWRFLLIVLHSRDADNVTSVVDTITNWPRVDLQIFARELAACNLLDWPLFPPRSRNGTIADDGKLRQKFYNQRPQSADDPPLLQSFREIMLGILSFDPSALHEMFTFTDFATLVLTPPQDRSAPRDLLSLFTQLIDVLVDYAPKPTSGRSSRFELTVTCIVKFLSTGPRANLSLIASHVLGSIRPFTKSPLQSEDYEPILEQHPDLVGVKVTHPTWPFLHLAALLSYESKDAADIFIKSGLFQIVNDLWTHDFPEPGWQTSRYPDKPMSVGCLVALGGLAKLDTPRDFIENLASRKEISWLHDDAFPRAIQLNQLRRPTGGALQAKFYLPASRAILALLEYSLLNDETHIFRMQVYEYLVSILSLESLGTENDTVLKSYAAQVLLCSAITPQSYWTNIASVLQKAKASSLSNIFSYIVQYCSRCADMYVLDLLIDFVA</sequence>
<dbReference type="GO" id="GO:0005634">
    <property type="term" value="C:nucleus"/>
    <property type="evidence" value="ECO:0007669"/>
    <property type="project" value="TreeGrafter"/>
</dbReference>
<reference evidence="2" key="1">
    <citation type="submission" date="2022-07" db="EMBL/GenBank/DDBJ databases">
        <title>Genome Sequence of Physisporinus lineatus.</title>
        <authorList>
            <person name="Buettner E."/>
        </authorList>
    </citation>
    <scope>NUCLEOTIDE SEQUENCE</scope>
    <source>
        <strain evidence="2">VT162</strain>
    </source>
</reference>
<accession>A0AAD5V098</accession>
<evidence type="ECO:0000313" key="2">
    <source>
        <dbReference type="EMBL" id="KAJ3478573.1"/>
    </source>
</evidence>
<comment type="caution">
    <text evidence="2">The sequence shown here is derived from an EMBL/GenBank/DDBJ whole genome shotgun (WGS) entry which is preliminary data.</text>
</comment>